<dbReference type="EMBL" id="JAWONS010000158">
    <property type="protein sequence ID" value="MDW2797969.1"/>
    <property type="molecule type" value="Genomic_DNA"/>
</dbReference>
<accession>A0ABU4GK35</accession>
<evidence type="ECO:0000313" key="1">
    <source>
        <dbReference type="EMBL" id="MDW2797969.1"/>
    </source>
</evidence>
<gene>
    <name evidence="1" type="ORF">RZO55_10320</name>
</gene>
<dbReference type="Proteomes" id="UP001276854">
    <property type="component" value="Unassembled WGS sequence"/>
</dbReference>
<sequence length="60" mass="7110">ALEERKKAQPKKVRFDQKYHKMTIYILKDLVDLINEEAAGERGEKTRIINEALKMYFGLK</sequence>
<organism evidence="1 2">
    <name type="scientific">Clostridium boliviensis</name>
    <dbReference type="NCBI Taxonomy" id="318465"/>
    <lineage>
        <taxon>Bacteria</taxon>
        <taxon>Bacillati</taxon>
        <taxon>Bacillota</taxon>
        <taxon>Clostridia</taxon>
        <taxon>Eubacteriales</taxon>
        <taxon>Clostridiaceae</taxon>
        <taxon>Clostridium</taxon>
    </lineage>
</organism>
<protein>
    <recommendedName>
        <fullName evidence="3">CopG family transcriptional regulator</fullName>
    </recommendedName>
</protein>
<feature type="non-terminal residue" evidence="1">
    <location>
        <position position="1"/>
    </location>
</feature>
<name>A0ABU4GK35_9CLOT</name>
<reference evidence="1 2" key="1">
    <citation type="submission" date="2023-10" db="EMBL/GenBank/DDBJ databases">
        <title>A novel Glycoside Hydrolase 43-Like Enzyme from Clostrdium boliviensis is an Endo-xylanase, and a Candidate for Xylooligosaccharides Production from Different Xylan Substrates.</title>
        <authorList>
            <person name="Alvarez M.T."/>
            <person name="Rocabado-Villegas L.R."/>
            <person name="Salas-Veizaga D.M."/>
            <person name="Linares-Pasten J.A."/>
            <person name="Gudmundsdottir E.E."/>
            <person name="Hreggvidsson G.O."/>
            <person name="Adlercreutz P."/>
            <person name="Nordberg Karlsson E."/>
        </authorList>
    </citation>
    <scope>NUCLEOTIDE SEQUENCE [LARGE SCALE GENOMIC DNA]</scope>
    <source>
        <strain evidence="1 2">E-1</strain>
    </source>
</reference>
<dbReference type="RefSeq" id="WP_318064212.1">
    <property type="nucleotide sequence ID" value="NZ_JAWONS010000158.1"/>
</dbReference>
<evidence type="ECO:0000313" key="2">
    <source>
        <dbReference type="Proteomes" id="UP001276854"/>
    </source>
</evidence>
<proteinExistence type="predicted"/>
<comment type="caution">
    <text evidence="1">The sequence shown here is derived from an EMBL/GenBank/DDBJ whole genome shotgun (WGS) entry which is preliminary data.</text>
</comment>
<keyword evidence="2" id="KW-1185">Reference proteome</keyword>
<evidence type="ECO:0008006" key="3">
    <source>
        <dbReference type="Google" id="ProtNLM"/>
    </source>
</evidence>